<proteinExistence type="predicted"/>
<sequence>MQIDKKDHYTYISSNETTFEEFYKAFLKKVSEFEKEHVVLHISDNINIATKDFLLFLNIAEQKNNNGTSFVIINSTVNVDELPEHLNIVPTLIEAEDILDMENIERELGF</sequence>
<protein>
    <submittedName>
        <fullName evidence="1">Uncharacterized protein</fullName>
    </submittedName>
</protein>
<reference evidence="1 2" key="1">
    <citation type="submission" date="2021-03" db="EMBL/GenBank/DDBJ databases">
        <title>Complete genome of Polaribacter_sp.G4M1.</title>
        <authorList>
            <person name="Jeong S.W."/>
            <person name="Bae J.W."/>
        </authorList>
    </citation>
    <scope>NUCLEOTIDE SEQUENCE [LARGE SCALE GENOMIC DNA]</scope>
    <source>
        <strain evidence="1 2">G4M1</strain>
    </source>
</reference>
<organism evidence="1 2">
    <name type="scientific">Polaribacter batillariae</name>
    <dbReference type="NCBI Taxonomy" id="2808900"/>
    <lineage>
        <taxon>Bacteria</taxon>
        <taxon>Pseudomonadati</taxon>
        <taxon>Bacteroidota</taxon>
        <taxon>Flavobacteriia</taxon>
        <taxon>Flavobacteriales</taxon>
        <taxon>Flavobacteriaceae</taxon>
    </lineage>
</organism>
<dbReference type="RefSeq" id="WP_207971309.1">
    <property type="nucleotide sequence ID" value="NZ_CP071795.1"/>
</dbReference>
<dbReference type="Gene3D" id="3.30.750.24">
    <property type="entry name" value="STAS domain"/>
    <property type="match status" value="1"/>
</dbReference>
<gene>
    <name evidence="1" type="ORF">JL193_13570</name>
</gene>
<dbReference type="Proteomes" id="UP000663935">
    <property type="component" value="Chromosome"/>
</dbReference>
<dbReference type="EMBL" id="CP071795">
    <property type="protein sequence ID" value="QTD37134.1"/>
    <property type="molecule type" value="Genomic_DNA"/>
</dbReference>
<evidence type="ECO:0000313" key="1">
    <source>
        <dbReference type="EMBL" id="QTD37134.1"/>
    </source>
</evidence>
<evidence type="ECO:0000313" key="2">
    <source>
        <dbReference type="Proteomes" id="UP000663935"/>
    </source>
</evidence>
<name>A0ABX7SSA4_9FLAO</name>
<keyword evidence="2" id="KW-1185">Reference proteome</keyword>
<accession>A0ABX7SSA4</accession>
<dbReference type="InterPro" id="IPR036513">
    <property type="entry name" value="STAS_dom_sf"/>
</dbReference>